<protein>
    <submittedName>
        <fullName evidence="2">Uncharacterized protein</fullName>
    </submittedName>
</protein>
<accession>A0AAV7VLZ3</accession>
<keyword evidence="3" id="KW-1185">Reference proteome</keyword>
<comment type="caution">
    <text evidence="2">The sequence shown here is derived from an EMBL/GenBank/DDBJ whole genome shotgun (WGS) entry which is preliminary data.</text>
</comment>
<evidence type="ECO:0000256" key="1">
    <source>
        <dbReference type="SAM" id="MobiDB-lite"/>
    </source>
</evidence>
<dbReference type="Proteomes" id="UP001066276">
    <property type="component" value="Chromosome 2_1"/>
</dbReference>
<dbReference type="AlphaFoldDB" id="A0AAV7VLZ3"/>
<gene>
    <name evidence="2" type="ORF">NDU88_005197</name>
</gene>
<proteinExistence type="predicted"/>
<name>A0AAV7VLZ3_PLEWA</name>
<sequence>MGEGDLRRRGGACRVQQQAGVAAGEREERRVRRWPGGTGLAAWNIQASRKGRADERGWPGRLERDGAVAGHAVKEPQSEP</sequence>
<evidence type="ECO:0000313" key="2">
    <source>
        <dbReference type="EMBL" id="KAJ1201386.1"/>
    </source>
</evidence>
<dbReference type="EMBL" id="JANPWB010000003">
    <property type="protein sequence ID" value="KAJ1201386.1"/>
    <property type="molecule type" value="Genomic_DNA"/>
</dbReference>
<feature type="compositionally biased region" description="Low complexity" evidence="1">
    <location>
        <begin position="12"/>
        <end position="23"/>
    </location>
</feature>
<feature type="compositionally biased region" description="Basic and acidic residues" evidence="1">
    <location>
        <begin position="51"/>
        <end position="80"/>
    </location>
</feature>
<evidence type="ECO:0000313" key="3">
    <source>
        <dbReference type="Proteomes" id="UP001066276"/>
    </source>
</evidence>
<reference evidence="2" key="1">
    <citation type="journal article" date="2022" name="bioRxiv">
        <title>Sequencing and chromosome-scale assembly of the giantPleurodeles waltlgenome.</title>
        <authorList>
            <person name="Brown T."/>
            <person name="Elewa A."/>
            <person name="Iarovenko S."/>
            <person name="Subramanian E."/>
            <person name="Araus A.J."/>
            <person name="Petzold A."/>
            <person name="Susuki M."/>
            <person name="Suzuki K.-i.T."/>
            <person name="Hayashi T."/>
            <person name="Toyoda A."/>
            <person name="Oliveira C."/>
            <person name="Osipova E."/>
            <person name="Leigh N.D."/>
            <person name="Simon A."/>
            <person name="Yun M.H."/>
        </authorList>
    </citation>
    <scope>NUCLEOTIDE SEQUENCE</scope>
    <source>
        <strain evidence="2">20211129_DDA</strain>
        <tissue evidence="2">Liver</tissue>
    </source>
</reference>
<organism evidence="2 3">
    <name type="scientific">Pleurodeles waltl</name>
    <name type="common">Iberian ribbed newt</name>
    <dbReference type="NCBI Taxonomy" id="8319"/>
    <lineage>
        <taxon>Eukaryota</taxon>
        <taxon>Metazoa</taxon>
        <taxon>Chordata</taxon>
        <taxon>Craniata</taxon>
        <taxon>Vertebrata</taxon>
        <taxon>Euteleostomi</taxon>
        <taxon>Amphibia</taxon>
        <taxon>Batrachia</taxon>
        <taxon>Caudata</taxon>
        <taxon>Salamandroidea</taxon>
        <taxon>Salamandridae</taxon>
        <taxon>Pleurodelinae</taxon>
        <taxon>Pleurodeles</taxon>
    </lineage>
</organism>
<feature type="region of interest" description="Disordered" evidence="1">
    <location>
        <begin position="1"/>
        <end position="35"/>
    </location>
</feature>
<feature type="region of interest" description="Disordered" evidence="1">
    <location>
        <begin position="47"/>
        <end position="80"/>
    </location>
</feature>